<keyword evidence="1" id="KW-0812">Transmembrane</keyword>
<sequence>MLRQHVKPGAVDELPGPCRGRIRVSRVRVAAAFNANNLINEVHLRPRLLACIALFAVVMTGVRFAAHGIVDNFGIIGALATIGAMIFAAHLVDQRQRERP</sequence>
<dbReference type="RefSeq" id="WP_176531529.1">
    <property type="nucleotide sequence ID" value="NZ_CP088022.1"/>
</dbReference>
<dbReference type="AlphaFoldDB" id="A0A974AGW5"/>
<evidence type="ECO:0000313" key="2">
    <source>
        <dbReference type="EMBL" id="NVL07933.1"/>
    </source>
</evidence>
<protein>
    <submittedName>
        <fullName evidence="2">Uncharacterized protein</fullName>
    </submittedName>
</protein>
<evidence type="ECO:0000256" key="1">
    <source>
        <dbReference type="SAM" id="Phobius"/>
    </source>
</evidence>
<proteinExistence type="predicted"/>
<comment type="caution">
    <text evidence="2">The sequence shown here is derived from an EMBL/GenBank/DDBJ whole genome shotgun (WGS) entry which is preliminary data.</text>
</comment>
<accession>A0A974AGW5</accession>
<reference evidence="2" key="1">
    <citation type="submission" date="2020-06" db="EMBL/GenBank/DDBJ databases">
        <title>Whole Genome Sequence of Bradyrhizobium sp. Strain 66S1MB.</title>
        <authorList>
            <person name="Bromfield E."/>
            <person name="Cloutier S."/>
        </authorList>
    </citation>
    <scope>NUCLEOTIDE SEQUENCE</scope>
    <source>
        <strain evidence="2">66S1MB</strain>
    </source>
</reference>
<organism evidence="2">
    <name type="scientific">Bradyrhizobium quebecense</name>
    <dbReference type="NCBI Taxonomy" id="2748629"/>
    <lineage>
        <taxon>Bacteria</taxon>
        <taxon>Pseudomonadati</taxon>
        <taxon>Pseudomonadota</taxon>
        <taxon>Alphaproteobacteria</taxon>
        <taxon>Hyphomicrobiales</taxon>
        <taxon>Nitrobacteraceae</taxon>
        <taxon>Bradyrhizobium</taxon>
    </lineage>
</organism>
<gene>
    <name evidence="2" type="ORF">HU230_19720</name>
</gene>
<name>A0A974AGW5_9BRAD</name>
<keyword evidence="1" id="KW-0472">Membrane</keyword>
<feature type="transmembrane region" description="Helical" evidence="1">
    <location>
        <begin position="48"/>
        <end position="66"/>
    </location>
</feature>
<keyword evidence="1" id="KW-1133">Transmembrane helix</keyword>
<dbReference type="EMBL" id="JABWSX010000001">
    <property type="protein sequence ID" value="NVL07933.1"/>
    <property type="molecule type" value="Genomic_DNA"/>
</dbReference>
<feature type="transmembrane region" description="Helical" evidence="1">
    <location>
        <begin position="72"/>
        <end position="92"/>
    </location>
</feature>